<dbReference type="WBParaSite" id="EEL_0000507901-mRNA-1">
    <property type="protein sequence ID" value="EEL_0000507901-mRNA-1"/>
    <property type="gene ID" value="EEL_0000507901"/>
</dbReference>
<evidence type="ECO:0000313" key="1">
    <source>
        <dbReference type="Proteomes" id="UP000050640"/>
    </source>
</evidence>
<sequence>MDRKSLRWEILAKERNIVMYYRRLMDQQLVWRELQVNQHRIKRKVTNFEESYHLLNGQYIWKFHAKKVHKFRL</sequence>
<organism evidence="1 2">
    <name type="scientific">Elaeophora elaphi</name>
    <dbReference type="NCBI Taxonomy" id="1147741"/>
    <lineage>
        <taxon>Eukaryota</taxon>
        <taxon>Metazoa</taxon>
        <taxon>Ecdysozoa</taxon>
        <taxon>Nematoda</taxon>
        <taxon>Chromadorea</taxon>
        <taxon>Rhabditida</taxon>
        <taxon>Spirurina</taxon>
        <taxon>Spiruromorpha</taxon>
        <taxon>Filarioidea</taxon>
        <taxon>Onchocercidae</taxon>
        <taxon>Elaeophora</taxon>
    </lineage>
</organism>
<keyword evidence="1" id="KW-1185">Reference proteome</keyword>
<proteinExistence type="predicted"/>
<dbReference type="Proteomes" id="UP000050640">
    <property type="component" value="Unplaced"/>
</dbReference>
<dbReference type="AlphaFoldDB" id="A0A0R3RT37"/>
<protein>
    <submittedName>
        <fullName evidence="2">Transposase</fullName>
    </submittedName>
</protein>
<evidence type="ECO:0000313" key="2">
    <source>
        <dbReference type="WBParaSite" id="EEL_0000507901-mRNA-1"/>
    </source>
</evidence>
<accession>A0A0R3RT37</accession>
<name>A0A0R3RT37_9BILA</name>
<reference evidence="2" key="1">
    <citation type="submission" date="2017-02" db="UniProtKB">
        <authorList>
            <consortium name="WormBaseParasite"/>
        </authorList>
    </citation>
    <scope>IDENTIFICATION</scope>
</reference>